<evidence type="ECO:0000256" key="1">
    <source>
        <dbReference type="ARBA" id="ARBA00022630"/>
    </source>
</evidence>
<dbReference type="InterPro" id="IPR036188">
    <property type="entry name" value="FAD/NAD-bd_sf"/>
</dbReference>
<dbReference type="PANTHER" id="PTHR46091:SF3">
    <property type="entry name" value="AMINE OXIDASE DOMAIN-CONTAINING PROTEIN"/>
    <property type="match status" value="1"/>
</dbReference>
<keyword evidence="7" id="KW-1185">Reference proteome</keyword>
<name>A0ABS9SNY8_9BACT</name>
<evidence type="ECO:0000256" key="2">
    <source>
        <dbReference type="ARBA" id="ARBA00022729"/>
    </source>
</evidence>
<gene>
    <name evidence="6" type="ORF">MKP09_20150</name>
</gene>
<evidence type="ECO:0000256" key="3">
    <source>
        <dbReference type="ARBA" id="ARBA00022827"/>
    </source>
</evidence>
<evidence type="ECO:0000256" key="4">
    <source>
        <dbReference type="ARBA" id="ARBA00022857"/>
    </source>
</evidence>
<dbReference type="PANTHER" id="PTHR46091">
    <property type="entry name" value="BLR7054 PROTEIN"/>
    <property type="match status" value="1"/>
</dbReference>
<protein>
    <submittedName>
        <fullName evidence="6">FAD-dependent oxidoreductase</fullName>
    </submittedName>
</protein>
<keyword evidence="5" id="KW-0520">NAD</keyword>
<dbReference type="PRINTS" id="PR00411">
    <property type="entry name" value="PNDRDTASEI"/>
</dbReference>
<accession>A0ABS9SNY8</accession>
<keyword evidence="3" id="KW-0274">FAD</keyword>
<dbReference type="Gene3D" id="3.50.50.60">
    <property type="entry name" value="FAD/NAD(P)-binding domain"/>
    <property type="match status" value="1"/>
</dbReference>
<keyword evidence="1" id="KW-0285">Flavoprotein</keyword>
<proteinExistence type="predicted"/>
<evidence type="ECO:0000256" key="5">
    <source>
        <dbReference type="ARBA" id="ARBA00023027"/>
    </source>
</evidence>
<keyword evidence="2" id="KW-0732">Signal</keyword>
<evidence type="ECO:0000313" key="6">
    <source>
        <dbReference type="EMBL" id="MCH5600063.1"/>
    </source>
</evidence>
<dbReference type="EMBL" id="JAKWBL010000004">
    <property type="protein sequence ID" value="MCH5600063.1"/>
    <property type="molecule type" value="Genomic_DNA"/>
</dbReference>
<dbReference type="Pfam" id="PF13450">
    <property type="entry name" value="NAD_binding_8"/>
    <property type="match status" value="1"/>
</dbReference>
<dbReference type="InterPro" id="IPR052206">
    <property type="entry name" value="Retinol_saturase"/>
</dbReference>
<organism evidence="6 7">
    <name type="scientific">Niabella ginsengisoli</name>
    <dbReference type="NCBI Taxonomy" id="522298"/>
    <lineage>
        <taxon>Bacteria</taxon>
        <taxon>Pseudomonadati</taxon>
        <taxon>Bacteroidota</taxon>
        <taxon>Chitinophagia</taxon>
        <taxon>Chitinophagales</taxon>
        <taxon>Chitinophagaceae</taxon>
        <taxon>Niabella</taxon>
    </lineage>
</organism>
<comment type="caution">
    <text evidence="6">The sequence shown here is derived from an EMBL/GenBank/DDBJ whole genome shotgun (WGS) entry which is preliminary data.</text>
</comment>
<dbReference type="RefSeq" id="WP_240832077.1">
    <property type="nucleotide sequence ID" value="NZ_JAKWBL010000004.1"/>
</dbReference>
<evidence type="ECO:0000313" key="7">
    <source>
        <dbReference type="Proteomes" id="UP001202248"/>
    </source>
</evidence>
<reference evidence="6 7" key="1">
    <citation type="submission" date="2022-02" db="EMBL/GenBank/DDBJ databases">
        <authorList>
            <person name="Min J."/>
        </authorList>
    </citation>
    <scope>NUCLEOTIDE SEQUENCE [LARGE SCALE GENOMIC DNA]</scope>
    <source>
        <strain evidence="6 7">GR10-1</strain>
    </source>
</reference>
<dbReference type="SUPFAM" id="SSF51905">
    <property type="entry name" value="FAD/NAD(P)-binding domain"/>
    <property type="match status" value="1"/>
</dbReference>
<keyword evidence="4" id="KW-0521">NADP</keyword>
<dbReference type="Proteomes" id="UP001202248">
    <property type="component" value="Unassembled WGS sequence"/>
</dbReference>
<sequence length="168" mass="18992">MQYAHFPQSNYDVVIIGAGVGGLTAASLLSKAGHSVCVLEKEPHAGGYLAGFRRHNFRFDTAIHWLNQCAQNGVVEKIFSILGSDHPKAIPQKRIRRYIGTNHNYLLTHNPDELKNEWIQEFPKEKAGIERFFKAAKKLALLLIIIAVYSEPRKVWAIGKRSKINCRL</sequence>